<organism evidence="5 6">
    <name type="scientific">Piptocephalis cylindrospora</name>
    <dbReference type="NCBI Taxonomy" id="1907219"/>
    <lineage>
        <taxon>Eukaryota</taxon>
        <taxon>Fungi</taxon>
        <taxon>Fungi incertae sedis</taxon>
        <taxon>Zoopagomycota</taxon>
        <taxon>Zoopagomycotina</taxon>
        <taxon>Zoopagomycetes</taxon>
        <taxon>Zoopagales</taxon>
        <taxon>Piptocephalidaceae</taxon>
        <taxon>Piptocephalis</taxon>
    </lineage>
</organism>
<dbReference type="Pfam" id="PF00389">
    <property type="entry name" value="2-Hacid_dh"/>
    <property type="match status" value="1"/>
</dbReference>
<proteinExistence type="inferred from homology"/>
<evidence type="ECO:0000259" key="4">
    <source>
        <dbReference type="Pfam" id="PF02826"/>
    </source>
</evidence>
<dbReference type="SUPFAM" id="SSF52283">
    <property type="entry name" value="Formate/glycerate dehydrogenase catalytic domain-like"/>
    <property type="match status" value="1"/>
</dbReference>
<comment type="similarity">
    <text evidence="2">Belongs to the D-isomer specific 2-hydroxyacid dehydrogenase family.</text>
</comment>
<dbReference type="GO" id="GO:0051287">
    <property type="term" value="F:NAD binding"/>
    <property type="evidence" value="ECO:0007669"/>
    <property type="project" value="InterPro"/>
</dbReference>
<gene>
    <name evidence="5" type="ORF">BJ684DRAFT_18614</name>
</gene>
<name>A0A4P9Y7C3_9FUNG</name>
<dbReference type="SUPFAM" id="SSF51735">
    <property type="entry name" value="NAD(P)-binding Rossmann-fold domains"/>
    <property type="match status" value="1"/>
</dbReference>
<dbReference type="InterPro" id="IPR006139">
    <property type="entry name" value="D-isomer_2_OHA_DH_cat_dom"/>
</dbReference>
<dbReference type="CDD" id="cd05301">
    <property type="entry name" value="GDH"/>
    <property type="match status" value="1"/>
</dbReference>
<dbReference type="AlphaFoldDB" id="A0A4P9Y7C3"/>
<sequence length="323" mass="34480">MSQKPRLLVTIPLPPKPRKTLQNIDSIEVVHWPEGEVKTSENMAKHVQGCSGILCSVGDKITSEVLDAAGEALKVVSTVSVGYEHIDLTACKNRGIQVGYTPDVLTDATADTTATLTMMATRGISDAIASVKDGRWGKPRAALPLGMQLPGKIIGFLGLGRIGYATALRLRAFGASQFIYHNRGTSRFADDLGARRVEFPQLLAQSDVLIITASLTSESRHLFRKETLAQMKSHAVLVNTARGGFIHQEDLAEALSQGIIGAAGLDVTDPEPIDPSHPLVHLPNCTILPHIGSATLETRNAMGDLALENVLNGMDGKALSTPL</sequence>
<evidence type="ECO:0000256" key="1">
    <source>
        <dbReference type="ARBA" id="ARBA00023002"/>
    </source>
</evidence>
<feature type="domain" description="D-isomer specific 2-hydroxyacid dehydrogenase catalytic" evidence="3">
    <location>
        <begin position="9"/>
        <end position="320"/>
    </location>
</feature>
<evidence type="ECO:0000256" key="2">
    <source>
        <dbReference type="RuleBase" id="RU003719"/>
    </source>
</evidence>
<dbReference type="Pfam" id="PF02826">
    <property type="entry name" value="2-Hacid_dh_C"/>
    <property type="match status" value="1"/>
</dbReference>
<protein>
    <submittedName>
        <fullName evidence="5">D-isomer specific 2-hydroxyacid dehydrogenase</fullName>
    </submittedName>
</protein>
<dbReference type="InterPro" id="IPR050223">
    <property type="entry name" value="D-isomer_2-hydroxyacid_DH"/>
</dbReference>
<dbReference type="PANTHER" id="PTHR10996:SF277">
    <property type="entry name" value="GLYOXYLATE REDUCTASE_HYDROXYPYRUVATE REDUCTASE"/>
    <property type="match status" value="1"/>
</dbReference>
<dbReference type="Gene3D" id="3.40.50.720">
    <property type="entry name" value="NAD(P)-binding Rossmann-like Domain"/>
    <property type="match status" value="2"/>
</dbReference>
<dbReference type="PANTHER" id="PTHR10996">
    <property type="entry name" value="2-HYDROXYACID DEHYDROGENASE-RELATED"/>
    <property type="match status" value="1"/>
</dbReference>
<dbReference type="Proteomes" id="UP000267251">
    <property type="component" value="Unassembled WGS sequence"/>
</dbReference>
<dbReference type="FunFam" id="3.40.50.720:FF:000026">
    <property type="entry name" value="Glyoxylate/hydroxypyruvate reductase B"/>
    <property type="match status" value="1"/>
</dbReference>
<dbReference type="InterPro" id="IPR036291">
    <property type="entry name" value="NAD(P)-bd_dom_sf"/>
</dbReference>
<dbReference type="OrthoDB" id="9991913at2759"/>
<reference evidence="6" key="1">
    <citation type="journal article" date="2018" name="Nat. Microbiol.">
        <title>Leveraging single-cell genomics to expand the fungal tree of life.</title>
        <authorList>
            <person name="Ahrendt S.R."/>
            <person name="Quandt C.A."/>
            <person name="Ciobanu D."/>
            <person name="Clum A."/>
            <person name="Salamov A."/>
            <person name="Andreopoulos B."/>
            <person name="Cheng J.F."/>
            <person name="Woyke T."/>
            <person name="Pelin A."/>
            <person name="Henrissat B."/>
            <person name="Reynolds N.K."/>
            <person name="Benny G.L."/>
            <person name="Smith M.E."/>
            <person name="James T.Y."/>
            <person name="Grigoriev I.V."/>
        </authorList>
    </citation>
    <scope>NUCLEOTIDE SEQUENCE [LARGE SCALE GENOMIC DNA]</scope>
</reference>
<accession>A0A4P9Y7C3</accession>
<keyword evidence="6" id="KW-1185">Reference proteome</keyword>
<evidence type="ECO:0000313" key="5">
    <source>
        <dbReference type="EMBL" id="RKP15027.1"/>
    </source>
</evidence>
<dbReference type="EMBL" id="KZ987765">
    <property type="protein sequence ID" value="RKP15027.1"/>
    <property type="molecule type" value="Genomic_DNA"/>
</dbReference>
<dbReference type="GO" id="GO:0030267">
    <property type="term" value="F:glyoxylate reductase (NADPH) activity"/>
    <property type="evidence" value="ECO:0007669"/>
    <property type="project" value="TreeGrafter"/>
</dbReference>
<dbReference type="GO" id="GO:0005829">
    <property type="term" value="C:cytosol"/>
    <property type="evidence" value="ECO:0007669"/>
    <property type="project" value="TreeGrafter"/>
</dbReference>
<evidence type="ECO:0000259" key="3">
    <source>
        <dbReference type="Pfam" id="PF00389"/>
    </source>
</evidence>
<keyword evidence="1 2" id="KW-0560">Oxidoreductase</keyword>
<evidence type="ECO:0000313" key="6">
    <source>
        <dbReference type="Proteomes" id="UP000267251"/>
    </source>
</evidence>
<feature type="domain" description="D-isomer specific 2-hydroxyacid dehydrogenase NAD-binding" evidence="4">
    <location>
        <begin position="116"/>
        <end position="292"/>
    </location>
</feature>
<dbReference type="GO" id="GO:0016618">
    <property type="term" value="F:hydroxypyruvate reductase [NAD(P)H] activity"/>
    <property type="evidence" value="ECO:0007669"/>
    <property type="project" value="TreeGrafter"/>
</dbReference>
<dbReference type="InterPro" id="IPR006140">
    <property type="entry name" value="D-isomer_DH_NAD-bd"/>
</dbReference>